<reference evidence="1" key="1">
    <citation type="submission" date="2014-09" db="EMBL/GenBank/DDBJ databases">
        <authorList>
            <person name="Magalhaes I.L.F."/>
            <person name="Oliveira U."/>
            <person name="Santos F.R."/>
            <person name="Vidigal T.H.D.A."/>
            <person name="Brescovit A.D."/>
            <person name="Santos A.J."/>
        </authorList>
    </citation>
    <scope>NUCLEOTIDE SEQUENCE</scope>
    <source>
        <tissue evidence="1">Shoot tissue taken approximately 20 cm above the soil surface</tissue>
    </source>
</reference>
<dbReference type="EMBL" id="GBRH01251170">
    <property type="protein sequence ID" value="JAD46725.1"/>
    <property type="molecule type" value="Transcribed_RNA"/>
</dbReference>
<reference evidence="1" key="2">
    <citation type="journal article" date="2015" name="Data Brief">
        <title>Shoot transcriptome of the giant reed, Arundo donax.</title>
        <authorList>
            <person name="Barrero R.A."/>
            <person name="Guerrero F.D."/>
            <person name="Moolhuijzen P."/>
            <person name="Goolsby J.A."/>
            <person name="Tidwell J."/>
            <person name="Bellgard S.E."/>
            <person name="Bellgard M.I."/>
        </authorList>
    </citation>
    <scope>NUCLEOTIDE SEQUENCE</scope>
    <source>
        <tissue evidence="1">Shoot tissue taken approximately 20 cm above the soil surface</tissue>
    </source>
</reference>
<protein>
    <submittedName>
        <fullName evidence="1">Uncharacterized protein</fullName>
    </submittedName>
</protein>
<proteinExistence type="predicted"/>
<sequence>MSPQIRSRISPSVFSPTRSIHSSIRLTLVE</sequence>
<organism evidence="1">
    <name type="scientific">Arundo donax</name>
    <name type="common">Giant reed</name>
    <name type="synonym">Donax arundinaceus</name>
    <dbReference type="NCBI Taxonomy" id="35708"/>
    <lineage>
        <taxon>Eukaryota</taxon>
        <taxon>Viridiplantae</taxon>
        <taxon>Streptophyta</taxon>
        <taxon>Embryophyta</taxon>
        <taxon>Tracheophyta</taxon>
        <taxon>Spermatophyta</taxon>
        <taxon>Magnoliopsida</taxon>
        <taxon>Liliopsida</taxon>
        <taxon>Poales</taxon>
        <taxon>Poaceae</taxon>
        <taxon>PACMAD clade</taxon>
        <taxon>Arundinoideae</taxon>
        <taxon>Arundineae</taxon>
        <taxon>Arundo</taxon>
    </lineage>
</organism>
<name>A0A0A9ACN8_ARUDO</name>
<dbReference type="AlphaFoldDB" id="A0A0A9ACN8"/>
<evidence type="ECO:0000313" key="1">
    <source>
        <dbReference type="EMBL" id="JAD46725.1"/>
    </source>
</evidence>
<accession>A0A0A9ACN8</accession>